<keyword evidence="7" id="KW-0539">Nucleus</keyword>
<dbReference type="PANTHER" id="PTHR28580">
    <property type="entry name" value="GENERAL TRANSCRIPTION FACTOR IIH SUBUNIT 5"/>
    <property type="match status" value="1"/>
</dbReference>
<evidence type="ECO:0000256" key="3">
    <source>
        <dbReference type="ARBA" id="ARBA00022763"/>
    </source>
</evidence>
<feature type="non-terminal residue" evidence="10">
    <location>
        <position position="1"/>
    </location>
</feature>
<evidence type="ECO:0000256" key="6">
    <source>
        <dbReference type="ARBA" id="ARBA00023204"/>
    </source>
</evidence>
<keyword evidence="11" id="KW-1185">Reference proteome</keyword>
<organism evidence="10 11">
    <name type="scientific">Diversispora eburnea</name>
    <dbReference type="NCBI Taxonomy" id="1213867"/>
    <lineage>
        <taxon>Eukaryota</taxon>
        <taxon>Fungi</taxon>
        <taxon>Fungi incertae sedis</taxon>
        <taxon>Mucoromycota</taxon>
        <taxon>Glomeromycotina</taxon>
        <taxon>Glomeromycetes</taxon>
        <taxon>Diversisporales</taxon>
        <taxon>Diversisporaceae</taxon>
        <taxon>Diversispora</taxon>
    </lineage>
</organism>
<dbReference type="Proteomes" id="UP000789706">
    <property type="component" value="Unassembled WGS sequence"/>
</dbReference>
<dbReference type="SMART" id="SM01395">
    <property type="entry name" value="Tbf5"/>
    <property type="match status" value="1"/>
</dbReference>
<accession>A0A9N9FSM6</accession>
<keyword evidence="9" id="KW-0175">Coiled coil</keyword>
<keyword evidence="3" id="KW-0227">DNA damage</keyword>
<sequence length="261" mass="30949">DTHLEDKIFYYENLTLYNAVQQLTLEKELNKNNDTSGKTLETIKNLLSFAETKQYLNFRPQDISLKNCKLLGLTENKSSLSQELNIKGILLNYIENKLKKLCEDIAKFYYVEEDSNPKLLFAKATKLDEKLNRRIEELRSFRINLVEDKNRLEEENLIKELNEIEFELSKYQAACEFDQIVQAYIEVNKEIERMVKAVKVKQVIYKLNEKERDKFQLIIEDLDENHLFVDSNKVDYIKTEVEKLLEENTYKSELLLPTNDK</sequence>
<evidence type="ECO:0000256" key="2">
    <source>
        <dbReference type="ARBA" id="ARBA00007470"/>
    </source>
</evidence>
<dbReference type="GO" id="GO:0005675">
    <property type="term" value="C:transcription factor TFIIH holo complex"/>
    <property type="evidence" value="ECO:0007669"/>
    <property type="project" value="TreeGrafter"/>
</dbReference>
<dbReference type="Gene3D" id="3.30.70.1220">
    <property type="entry name" value="TFB5-like"/>
    <property type="match status" value="1"/>
</dbReference>
<dbReference type="InterPro" id="IPR009400">
    <property type="entry name" value="TFIIH_TTDA/Tfb5"/>
</dbReference>
<dbReference type="PANTHER" id="PTHR28580:SF1">
    <property type="entry name" value="GENERAL TRANSCRIPTION FACTOR IIH SUBUNIT 5"/>
    <property type="match status" value="1"/>
</dbReference>
<dbReference type="GO" id="GO:0006367">
    <property type="term" value="P:transcription initiation at RNA polymerase II promoter"/>
    <property type="evidence" value="ECO:0007669"/>
    <property type="project" value="InterPro"/>
</dbReference>
<proteinExistence type="inferred from homology"/>
<dbReference type="InterPro" id="IPR035935">
    <property type="entry name" value="TFB5-like_sf"/>
</dbReference>
<comment type="caution">
    <text evidence="10">The sequence shown here is derived from an EMBL/GenBank/DDBJ whole genome shotgun (WGS) entry which is preliminary data.</text>
</comment>
<keyword evidence="6" id="KW-0234">DNA repair</keyword>
<evidence type="ECO:0000256" key="5">
    <source>
        <dbReference type="ARBA" id="ARBA00023163"/>
    </source>
</evidence>
<name>A0A9N9FSM6_9GLOM</name>
<evidence type="ECO:0000256" key="7">
    <source>
        <dbReference type="ARBA" id="ARBA00023242"/>
    </source>
</evidence>
<dbReference type="GO" id="GO:0006294">
    <property type="term" value="P:nucleotide-excision repair, preincision complex assembly"/>
    <property type="evidence" value="ECO:0007669"/>
    <property type="project" value="TreeGrafter"/>
</dbReference>
<comment type="similarity">
    <text evidence="2">Belongs to the TFB5 family.</text>
</comment>
<dbReference type="AlphaFoldDB" id="A0A9N9FSM6"/>
<evidence type="ECO:0000256" key="4">
    <source>
        <dbReference type="ARBA" id="ARBA00023015"/>
    </source>
</evidence>
<dbReference type="Pfam" id="PF06331">
    <property type="entry name" value="Tfb5"/>
    <property type="match status" value="1"/>
</dbReference>
<evidence type="ECO:0000256" key="9">
    <source>
        <dbReference type="SAM" id="Coils"/>
    </source>
</evidence>
<feature type="coiled-coil region" evidence="9">
    <location>
        <begin position="135"/>
        <end position="174"/>
    </location>
</feature>
<keyword evidence="4" id="KW-0805">Transcription regulation</keyword>
<evidence type="ECO:0000256" key="8">
    <source>
        <dbReference type="ARBA" id="ARBA00033339"/>
    </source>
</evidence>
<evidence type="ECO:0000313" key="10">
    <source>
        <dbReference type="EMBL" id="CAG8553429.1"/>
    </source>
</evidence>
<gene>
    <name evidence="10" type="ORF">DEBURN_LOCUS7216</name>
</gene>
<dbReference type="EMBL" id="CAJVPK010000841">
    <property type="protein sequence ID" value="CAG8553429.1"/>
    <property type="molecule type" value="Genomic_DNA"/>
</dbReference>
<dbReference type="GO" id="GO:0000439">
    <property type="term" value="C:transcription factor TFIIH core complex"/>
    <property type="evidence" value="ECO:0007669"/>
    <property type="project" value="InterPro"/>
</dbReference>
<comment type="subcellular location">
    <subcellularLocation>
        <location evidence="1">Nucleus</location>
    </subcellularLocation>
</comment>
<dbReference type="SUPFAM" id="SSF142897">
    <property type="entry name" value="TFB5-like"/>
    <property type="match status" value="1"/>
</dbReference>
<protein>
    <recommendedName>
        <fullName evidence="8">RNA polymerase II transcription factor B subunit 5</fullName>
    </recommendedName>
</protein>
<dbReference type="OrthoDB" id="354at2759"/>
<evidence type="ECO:0000256" key="1">
    <source>
        <dbReference type="ARBA" id="ARBA00004123"/>
    </source>
</evidence>
<reference evidence="10" key="1">
    <citation type="submission" date="2021-06" db="EMBL/GenBank/DDBJ databases">
        <authorList>
            <person name="Kallberg Y."/>
            <person name="Tangrot J."/>
            <person name="Rosling A."/>
        </authorList>
    </citation>
    <scope>NUCLEOTIDE SEQUENCE</scope>
    <source>
        <strain evidence="10">AZ414A</strain>
    </source>
</reference>
<evidence type="ECO:0000313" key="11">
    <source>
        <dbReference type="Proteomes" id="UP000789706"/>
    </source>
</evidence>
<keyword evidence="5" id="KW-0804">Transcription</keyword>